<feature type="transmembrane region" description="Helical" evidence="1">
    <location>
        <begin position="43"/>
        <end position="63"/>
    </location>
</feature>
<evidence type="ECO:0000313" key="3">
    <source>
        <dbReference type="Proteomes" id="UP000248054"/>
    </source>
</evidence>
<keyword evidence="1" id="KW-0812">Transmembrane</keyword>
<dbReference type="OrthoDB" id="894188at2"/>
<keyword evidence="3" id="KW-1185">Reference proteome</keyword>
<evidence type="ECO:0000256" key="1">
    <source>
        <dbReference type="SAM" id="Phobius"/>
    </source>
</evidence>
<protein>
    <submittedName>
        <fullName evidence="2">Uncharacterized protein</fullName>
    </submittedName>
</protein>
<sequence length="152" mass="17215">MNPKATYLKGKSVFIVSLIVIGITILTVYLSGINYNRSLTSNLYWSLSLIATALFLFMTYGLYKGVGLVDDFPKFRNFKRGELINSTTPTFDTPVVSVGDGIGGFILSILLWIGMTILFVILLLLLEAIFWFSLFIILAMLYWLAFWNRIPH</sequence>
<feature type="transmembrane region" description="Helical" evidence="1">
    <location>
        <begin position="12"/>
        <end position="31"/>
    </location>
</feature>
<gene>
    <name evidence="2" type="ORF">DFQ11_101588</name>
</gene>
<dbReference type="Proteomes" id="UP000248054">
    <property type="component" value="Unassembled WGS sequence"/>
</dbReference>
<organism evidence="2 3">
    <name type="scientific">Winogradskyella epiphytica</name>
    <dbReference type="NCBI Taxonomy" id="262005"/>
    <lineage>
        <taxon>Bacteria</taxon>
        <taxon>Pseudomonadati</taxon>
        <taxon>Bacteroidota</taxon>
        <taxon>Flavobacteriia</taxon>
        <taxon>Flavobacteriales</taxon>
        <taxon>Flavobacteriaceae</taxon>
        <taxon>Winogradskyella</taxon>
    </lineage>
</organism>
<accession>A0A2V4XWH5</accession>
<feature type="transmembrane region" description="Helical" evidence="1">
    <location>
        <begin position="102"/>
        <end position="124"/>
    </location>
</feature>
<keyword evidence="1" id="KW-0472">Membrane</keyword>
<comment type="caution">
    <text evidence="2">The sequence shown here is derived from an EMBL/GenBank/DDBJ whole genome shotgun (WGS) entry which is preliminary data.</text>
</comment>
<name>A0A2V4XWH5_9FLAO</name>
<feature type="transmembrane region" description="Helical" evidence="1">
    <location>
        <begin position="129"/>
        <end position="147"/>
    </location>
</feature>
<dbReference type="RefSeq" id="WP_146221493.1">
    <property type="nucleotide sequence ID" value="NZ_BMWQ01000001.1"/>
</dbReference>
<keyword evidence="1" id="KW-1133">Transmembrane helix</keyword>
<proteinExistence type="predicted"/>
<dbReference type="AlphaFoldDB" id="A0A2V4XWH5"/>
<evidence type="ECO:0000313" key="2">
    <source>
        <dbReference type="EMBL" id="PYE83157.1"/>
    </source>
</evidence>
<reference evidence="2 3" key="1">
    <citation type="submission" date="2018-06" db="EMBL/GenBank/DDBJ databases">
        <title>Genomic Encyclopedia of Type Strains, Phase III (KMG-III): the genomes of soil and plant-associated and newly described type strains.</title>
        <authorList>
            <person name="Whitman W."/>
        </authorList>
    </citation>
    <scope>NUCLEOTIDE SEQUENCE [LARGE SCALE GENOMIC DNA]</scope>
    <source>
        <strain evidence="2 3">CECT 7945</strain>
    </source>
</reference>
<dbReference type="EMBL" id="QJTD01000001">
    <property type="protein sequence ID" value="PYE83157.1"/>
    <property type="molecule type" value="Genomic_DNA"/>
</dbReference>